<accession>A0ABW5I4Z2</accession>
<dbReference type="InterPro" id="IPR001128">
    <property type="entry name" value="Cyt_P450"/>
</dbReference>
<dbReference type="PANTHER" id="PTHR46696">
    <property type="entry name" value="P450, PUTATIVE (EUROFUNG)-RELATED"/>
    <property type="match status" value="1"/>
</dbReference>
<gene>
    <name evidence="3" type="ORF">ACFSUT_29250</name>
</gene>
<evidence type="ECO:0000313" key="4">
    <source>
        <dbReference type="Proteomes" id="UP001597542"/>
    </source>
</evidence>
<dbReference type="Gene3D" id="1.10.630.10">
    <property type="entry name" value="Cytochrome P450"/>
    <property type="match status" value="1"/>
</dbReference>
<dbReference type="Proteomes" id="UP001597542">
    <property type="component" value="Unassembled WGS sequence"/>
</dbReference>
<keyword evidence="4" id="KW-1185">Reference proteome</keyword>
<dbReference type="PROSITE" id="PS00086">
    <property type="entry name" value="CYTOCHROME_P450"/>
    <property type="match status" value="1"/>
</dbReference>
<dbReference type="SUPFAM" id="SSF48264">
    <property type="entry name" value="Cytochrome P450"/>
    <property type="match status" value="1"/>
</dbReference>
<keyword evidence="2" id="KW-0503">Monooxygenase</keyword>
<evidence type="ECO:0000313" key="3">
    <source>
        <dbReference type="EMBL" id="MFD2484396.1"/>
    </source>
</evidence>
<dbReference type="Pfam" id="PF00067">
    <property type="entry name" value="p450"/>
    <property type="match status" value="1"/>
</dbReference>
<reference evidence="4" key="1">
    <citation type="journal article" date="2019" name="Int. J. Syst. Evol. Microbiol.">
        <title>The Global Catalogue of Microorganisms (GCM) 10K type strain sequencing project: providing services to taxonomists for standard genome sequencing and annotation.</title>
        <authorList>
            <consortium name="The Broad Institute Genomics Platform"/>
            <consortium name="The Broad Institute Genome Sequencing Center for Infectious Disease"/>
            <person name="Wu L."/>
            <person name="Ma J."/>
        </authorList>
    </citation>
    <scope>NUCLEOTIDE SEQUENCE [LARGE SCALE GENOMIC DNA]</scope>
    <source>
        <strain evidence="4">CGMCC 4.7638</strain>
    </source>
</reference>
<dbReference type="EMBL" id="JBHUKQ010000015">
    <property type="protein sequence ID" value="MFD2484396.1"/>
    <property type="molecule type" value="Genomic_DNA"/>
</dbReference>
<dbReference type="InterPro" id="IPR002397">
    <property type="entry name" value="Cyt_P450_B"/>
</dbReference>
<dbReference type="PRINTS" id="PR00385">
    <property type="entry name" value="P450"/>
</dbReference>
<proteinExistence type="inferred from homology"/>
<dbReference type="InterPro" id="IPR036396">
    <property type="entry name" value="Cyt_P450_sf"/>
</dbReference>
<protein>
    <submittedName>
        <fullName evidence="3">Cytochrome P450</fullName>
    </submittedName>
</protein>
<keyword evidence="2" id="KW-0560">Oxidoreductase</keyword>
<dbReference type="PANTHER" id="PTHR46696:SF1">
    <property type="entry name" value="CYTOCHROME P450 YJIB-RELATED"/>
    <property type="match status" value="1"/>
</dbReference>
<dbReference type="RefSeq" id="WP_344274984.1">
    <property type="nucleotide sequence ID" value="NZ_BAAAHV010000012.1"/>
</dbReference>
<organism evidence="3 4">
    <name type="scientific">Amycolatopsis albidoflavus</name>
    <dbReference type="NCBI Taxonomy" id="102226"/>
    <lineage>
        <taxon>Bacteria</taxon>
        <taxon>Bacillati</taxon>
        <taxon>Actinomycetota</taxon>
        <taxon>Actinomycetes</taxon>
        <taxon>Pseudonocardiales</taxon>
        <taxon>Pseudonocardiaceae</taxon>
        <taxon>Amycolatopsis</taxon>
    </lineage>
</organism>
<name>A0ABW5I4Z2_9PSEU</name>
<dbReference type="PRINTS" id="PR00359">
    <property type="entry name" value="BP450"/>
</dbReference>
<keyword evidence="2" id="KW-0349">Heme</keyword>
<dbReference type="InterPro" id="IPR017972">
    <property type="entry name" value="Cyt_P450_CS"/>
</dbReference>
<comment type="caution">
    <text evidence="3">The sequence shown here is derived from an EMBL/GenBank/DDBJ whole genome shotgun (WGS) entry which is preliminary data.</text>
</comment>
<evidence type="ECO:0000256" key="2">
    <source>
        <dbReference type="RuleBase" id="RU000461"/>
    </source>
</evidence>
<keyword evidence="2" id="KW-0479">Metal-binding</keyword>
<keyword evidence="2" id="KW-0408">Iron</keyword>
<comment type="similarity">
    <text evidence="1 2">Belongs to the cytochrome P450 family.</text>
</comment>
<evidence type="ECO:0000256" key="1">
    <source>
        <dbReference type="ARBA" id="ARBA00010617"/>
    </source>
</evidence>
<sequence length="436" mass="48595">MRTDEPAGCPFTSAADEEFDPFRGAYHEDPAEALAAARAGRPVFYSPRIDHWIVTRYADVQRVFADSAAFSAANAMDSIRPPGRRALRALVRHRFAGAPVLAVEDEPGHRRRRRALARPFTRARVRAWEPRIRELAAAHIDRFAERGHADLMAELLWPVPSHVILAFMGIPAEDIPRVHEFSVSQARFTWGEPTEEEQERSADALGRYWEYTGGFVARLREQRFPPGWIGHAVRAQRRDPELFSDNYLRSLVLNGSTAAHETTSGAAAHAVRELSARPSLWAAVAEDPQLAADAVEESLRYRPAVVSWRHRARHATTLGGVDLPAGANLLLVTASANRDERAFDRPGEFDPHRPDARRHLTFGDGDHVCLGAHLARLQVRVLVEELARRFPDLRLEPAGADAYVPNTSFRTPVRLPARWSVARPVPAPSGTLKSLP</sequence>